<evidence type="ECO:0000313" key="6">
    <source>
        <dbReference type="EMBL" id="ONM46248.1"/>
    </source>
</evidence>
<name>A0A1W0ASW3_9NOCA</name>
<reference evidence="6 7" key="1">
    <citation type="journal article" date="2016" name="Antonie Van Leeuwenhoek">
        <title>Nocardia donostiensis sp. nov., isolated from human respiratory specimens.</title>
        <authorList>
            <person name="Ercibengoa M."/>
            <person name="Bell M."/>
            <person name="Marimon J.M."/>
            <person name="Humrighouse B."/>
            <person name="Klenk H.P."/>
            <person name="Potter G."/>
            <person name="Perez-Trallero E."/>
        </authorList>
    </citation>
    <scope>NUCLEOTIDE SEQUENCE [LARGE SCALE GENOMIC DNA]</scope>
    <source>
        <strain evidence="6 7">X1655</strain>
    </source>
</reference>
<evidence type="ECO:0000259" key="4">
    <source>
        <dbReference type="Pfam" id="PF14361"/>
    </source>
</evidence>
<dbReference type="Pfam" id="PF14361">
    <property type="entry name" value="RsbRD_N"/>
    <property type="match status" value="1"/>
</dbReference>
<dbReference type="InterPro" id="IPR025751">
    <property type="entry name" value="RsbRD_N_dom"/>
</dbReference>
<dbReference type="PANTHER" id="PTHR33744:SF1">
    <property type="entry name" value="DNA-BINDING TRANSCRIPTIONAL ACTIVATOR ADER"/>
    <property type="match status" value="1"/>
</dbReference>
<sequence>MIATAQISHSGTMEPSSEHRENAGTGPFADWLDRHGEVYFSQLTDDLWEHISEMRAGPEKIRPALRESIISHLPGLKAALEDEMASVDLPGTARDFAGLMARSGLPLSALLRSYELGHAAIWNTFMEYLRSCRDLEVSQRALSLETGSIRMFGYIQTMTGKSIDEYNYVKDRVLREKNSRKNELVREVLAGNGNPDNLEKFLGYKVSGVNIGYVAWVTSADRDAELPELARRALGPLPQQHISIPAQPGTVYGWFSPTQLSDYAELSAVSLPAGLGLAVGAPRHGVHGFRQSHQEATLSATLISGTPARPVRFPDVSVHVLATQNLDLARRFVDDELGQLMRHQDRDRLMPTLRHFLATLGSPSRTAHRLGLHPNTTTQRIQRIESILGVVIDPGNLKLRVAVELAEHVSGQEGMRTADGL</sequence>
<gene>
    <name evidence="6" type="ORF">B0T46_23995</name>
</gene>
<evidence type="ECO:0000256" key="1">
    <source>
        <dbReference type="ARBA" id="ARBA00006754"/>
    </source>
</evidence>
<feature type="compositionally biased region" description="Polar residues" evidence="2">
    <location>
        <begin position="1"/>
        <end position="15"/>
    </location>
</feature>
<dbReference type="InterPro" id="IPR025736">
    <property type="entry name" value="PucR_C-HTH_dom"/>
</dbReference>
<comment type="caution">
    <text evidence="6">The sequence shown here is derived from an EMBL/GenBank/DDBJ whole genome shotgun (WGS) entry which is preliminary data.</text>
</comment>
<comment type="similarity">
    <text evidence="1">Belongs to the CdaR family.</text>
</comment>
<accession>A0A1W0ASW3</accession>
<feature type="domain" description="PucR C-terminal helix-turn-helix" evidence="3">
    <location>
        <begin position="349"/>
        <end position="404"/>
    </location>
</feature>
<evidence type="ECO:0000313" key="7">
    <source>
        <dbReference type="Proteomes" id="UP000188836"/>
    </source>
</evidence>
<dbReference type="Proteomes" id="UP000188836">
    <property type="component" value="Unassembled WGS sequence"/>
</dbReference>
<dbReference type="Pfam" id="PF13556">
    <property type="entry name" value="HTH_30"/>
    <property type="match status" value="1"/>
</dbReference>
<dbReference type="Gene3D" id="1.10.10.2840">
    <property type="entry name" value="PucR C-terminal helix-turn-helix domain"/>
    <property type="match status" value="1"/>
</dbReference>
<feature type="domain" description="RsbT co-antagonist protein RsbRD N-terminal" evidence="4">
    <location>
        <begin position="42"/>
        <end position="179"/>
    </location>
</feature>
<dbReference type="EMBL" id="MUMY01000028">
    <property type="protein sequence ID" value="ONM46248.1"/>
    <property type="molecule type" value="Genomic_DNA"/>
</dbReference>
<proteinExistence type="inferred from homology"/>
<dbReference type="AlphaFoldDB" id="A0A1W0ASW3"/>
<dbReference type="Pfam" id="PF17853">
    <property type="entry name" value="GGDEF_2"/>
    <property type="match status" value="1"/>
</dbReference>
<dbReference type="STRING" id="1538463.B0T36_19600"/>
<keyword evidence="7" id="KW-1185">Reference proteome</keyword>
<evidence type="ECO:0000259" key="5">
    <source>
        <dbReference type="Pfam" id="PF17853"/>
    </source>
</evidence>
<dbReference type="InterPro" id="IPR041522">
    <property type="entry name" value="CdaR_GGDEF"/>
</dbReference>
<protein>
    <submittedName>
        <fullName evidence="6">Uncharacterized protein</fullName>
    </submittedName>
</protein>
<evidence type="ECO:0000256" key="2">
    <source>
        <dbReference type="SAM" id="MobiDB-lite"/>
    </source>
</evidence>
<feature type="domain" description="CdaR GGDEF-like" evidence="5">
    <location>
        <begin position="200"/>
        <end position="298"/>
    </location>
</feature>
<dbReference type="InterPro" id="IPR051448">
    <property type="entry name" value="CdaR-like_regulators"/>
</dbReference>
<evidence type="ECO:0000259" key="3">
    <source>
        <dbReference type="Pfam" id="PF13556"/>
    </source>
</evidence>
<dbReference type="InterPro" id="IPR042070">
    <property type="entry name" value="PucR_C-HTH_sf"/>
</dbReference>
<feature type="region of interest" description="Disordered" evidence="2">
    <location>
        <begin position="1"/>
        <end position="27"/>
    </location>
</feature>
<dbReference type="PANTHER" id="PTHR33744">
    <property type="entry name" value="CARBOHYDRATE DIACID REGULATOR"/>
    <property type="match status" value="1"/>
</dbReference>
<organism evidence="6 7">
    <name type="scientific">Nocardia donostiensis</name>
    <dbReference type="NCBI Taxonomy" id="1538463"/>
    <lineage>
        <taxon>Bacteria</taxon>
        <taxon>Bacillati</taxon>
        <taxon>Actinomycetota</taxon>
        <taxon>Actinomycetes</taxon>
        <taxon>Mycobacteriales</taxon>
        <taxon>Nocardiaceae</taxon>
        <taxon>Nocardia</taxon>
    </lineage>
</organism>